<dbReference type="SUPFAM" id="SSF48371">
    <property type="entry name" value="ARM repeat"/>
    <property type="match status" value="1"/>
</dbReference>
<dbReference type="EMBL" id="LXQA010113149">
    <property type="protein sequence ID" value="MCI19076.1"/>
    <property type="molecule type" value="Genomic_DNA"/>
</dbReference>
<dbReference type="PROSITE" id="PS50166">
    <property type="entry name" value="IMPORTIN_B_NT"/>
    <property type="match status" value="1"/>
</dbReference>
<accession>A0A392Q6A1</accession>
<dbReference type="GO" id="GO:0006606">
    <property type="term" value="P:protein import into nucleus"/>
    <property type="evidence" value="ECO:0007669"/>
    <property type="project" value="TreeGrafter"/>
</dbReference>
<dbReference type="Gene3D" id="1.25.10.10">
    <property type="entry name" value="Leucine-rich Repeat Variant"/>
    <property type="match status" value="1"/>
</dbReference>
<dbReference type="GO" id="GO:0005635">
    <property type="term" value="C:nuclear envelope"/>
    <property type="evidence" value="ECO:0007669"/>
    <property type="project" value="TreeGrafter"/>
</dbReference>
<evidence type="ECO:0000256" key="2">
    <source>
        <dbReference type="ARBA" id="ARBA00022448"/>
    </source>
</evidence>
<protein>
    <submittedName>
        <fullName evidence="5">Putative importin-7</fullName>
    </submittedName>
</protein>
<feature type="domain" description="Importin N-terminal" evidence="4">
    <location>
        <begin position="22"/>
        <end position="72"/>
    </location>
</feature>
<comment type="caution">
    <text evidence="5">The sequence shown here is derived from an EMBL/GenBank/DDBJ whole genome shotgun (WGS) entry which is preliminary data.</text>
</comment>
<keyword evidence="2" id="KW-0813">Transport</keyword>
<name>A0A392Q6A1_9FABA</name>
<dbReference type="Proteomes" id="UP000265520">
    <property type="component" value="Unassembled WGS sequence"/>
</dbReference>
<dbReference type="InterPro" id="IPR016024">
    <property type="entry name" value="ARM-type_fold"/>
</dbReference>
<reference evidence="5 6" key="1">
    <citation type="journal article" date="2018" name="Front. Plant Sci.">
        <title>Red Clover (Trifolium pratense) and Zigzag Clover (T. medium) - A Picture of Genomic Similarities and Differences.</title>
        <authorList>
            <person name="Dluhosova J."/>
            <person name="Istvanek J."/>
            <person name="Nedelnik J."/>
            <person name="Repkova J."/>
        </authorList>
    </citation>
    <scope>NUCLEOTIDE SEQUENCE [LARGE SCALE GENOMIC DNA]</scope>
    <source>
        <strain evidence="6">cv. 10/8</strain>
        <tissue evidence="5">Leaf</tissue>
    </source>
</reference>
<evidence type="ECO:0000313" key="6">
    <source>
        <dbReference type="Proteomes" id="UP000265520"/>
    </source>
</evidence>
<evidence type="ECO:0000259" key="4">
    <source>
        <dbReference type="PROSITE" id="PS50166"/>
    </source>
</evidence>
<dbReference type="AlphaFoldDB" id="A0A392Q6A1"/>
<dbReference type="InterPro" id="IPR001494">
    <property type="entry name" value="Importin-beta_N"/>
</dbReference>
<dbReference type="PANTHER" id="PTHR10997">
    <property type="entry name" value="IMPORTIN-7, 8, 11"/>
    <property type="match status" value="1"/>
</dbReference>
<dbReference type="PANTHER" id="PTHR10997:SF69">
    <property type="entry name" value="IMPORTIN-LIKE PROTEIN"/>
    <property type="match status" value="1"/>
</dbReference>
<dbReference type="GO" id="GO:0005829">
    <property type="term" value="C:cytosol"/>
    <property type="evidence" value="ECO:0007669"/>
    <property type="project" value="TreeGrafter"/>
</dbReference>
<organism evidence="5 6">
    <name type="scientific">Trifolium medium</name>
    <dbReference type="NCBI Taxonomy" id="97028"/>
    <lineage>
        <taxon>Eukaryota</taxon>
        <taxon>Viridiplantae</taxon>
        <taxon>Streptophyta</taxon>
        <taxon>Embryophyta</taxon>
        <taxon>Tracheophyta</taxon>
        <taxon>Spermatophyta</taxon>
        <taxon>Magnoliopsida</taxon>
        <taxon>eudicotyledons</taxon>
        <taxon>Gunneridae</taxon>
        <taxon>Pentapetalae</taxon>
        <taxon>rosids</taxon>
        <taxon>fabids</taxon>
        <taxon>Fabales</taxon>
        <taxon>Fabaceae</taxon>
        <taxon>Papilionoideae</taxon>
        <taxon>50 kb inversion clade</taxon>
        <taxon>NPAAA clade</taxon>
        <taxon>Hologalegina</taxon>
        <taxon>IRL clade</taxon>
        <taxon>Trifolieae</taxon>
        <taxon>Trifolium</taxon>
    </lineage>
</organism>
<evidence type="ECO:0000313" key="5">
    <source>
        <dbReference type="EMBL" id="MCI19076.1"/>
    </source>
</evidence>
<evidence type="ECO:0000256" key="3">
    <source>
        <dbReference type="ARBA" id="ARBA00023242"/>
    </source>
</evidence>
<comment type="subcellular location">
    <subcellularLocation>
        <location evidence="1">Nucleus</location>
    </subcellularLocation>
</comment>
<keyword evidence="3" id="KW-0539">Nucleus</keyword>
<dbReference type="InterPro" id="IPR011989">
    <property type="entry name" value="ARM-like"/>
</dbReference>
<dbReference type="Pfam" id="PF03810">
    <property type="entry name" value="IBN_N"/>
    <property type="match status" value="1"/>
</dbReference>
<keyword evidence="6" id="KW-1185">Reference proteome</keyword>
<sequence length="72" mass="8246">MDEIGVILQGTLSPNPDERKAAEQRLDQIQYAPHHLPTLLQIIVHANSHISLRQVAAIHFKNFIAKNWSHHH</sequence>
<proteinExistence type="predicted"/>
<evidence type="ECO:0000256" key="1">
    <source>
        <dbReference type="ARBA" id="ARBA00004123"/>
    </source>
</evidence>
<dbReference type="GO" id="GO:0031267">
    <property type="term" value="F:small GTPase binding"/>
    <property type="evidence" value="ECO:0007669"/>
    <property type="project" value="InterPro"/>
</dbReference>
<feature type="non-terminal residue" evidence="5">
    <location>
        <position position="72"/>
    </location>
</feature>